<accession>A0ABU9QB94</accession>
<dbReference type="SUPFAM" id="SSF51735">
    <property type="entry name" value="NAD(P)-binding Rossmann-fold domains"/>
    <property type="match status" value="1"/>
</dbReference>
<keyword evidence="2" id="KW-0560">Oxidoreductase</keyword>
<keyword evidence="5" id="KW-1185">Reference proteome</keyword>
<feature type="domain" description="Enoyl reductase (ER)" evidence="3">
    <location>
        <begin position="31"/>
        <end position="346"/>
    </location>
</feature>
<dbReference type="InterPro" id="IPR020843">
    <property type="entry name" value="ER"/>
</dbReference>
<dbReference type="PANTHER" id="PTHR48106:SF18">
    <property type="entry name" value="QUINONE OXIDOREDUCTASE PIG3"/>
    <property type="match status" value="1"/>
</dbReference>
<dbReference type="SUPFAM" id="SSF50129">
    <property type="entry name" value="GroES-like"/>
    <property type="match status" value="1"/>
</dbReference>
<dbReference type="InterPro" id="IPR036291">
    <property type="entry name" value="NAD(P)-bd_dom_sf"/>
</dbReference>
<reference evidence="4 5" key="1">
    <citation type="submission" date="2024-01" db="EMBL/GenBank/DDBJ databases">
        <title>The diversity of rhizobia nodulating Mimosa spp. in eleven states of Brazil covering several biomes is determined by host plant, location, and edaphic factors.</title>
        <authorList>
            <person name="Rouws L."/>
            <person name="Barauna A."/>
            <person name="Beukes C."/>
            <person name="De Faria S.M."/>
            <person name="Gross E."/>
            <person name="Dos Reis Junior F.B."/>
            <person name="Simon M."/>
            <person name="Maluk M."/>
            <person name="Odee D.W."/>
            <person name="Kenicer G."/>
            <person name="Young J.P.W."/>
            <person name="Reis V.M."/>
            <person name="Zilli J."/>
            <person name="James E.K."/>
        </authorList>
    </citation>
    <scope>NUCLEOTIDE SEQUENCE [LARGE SCALE GENOMIC DNA]</scope>
    <source>
        <strain evidence="4 5">JPY77</strain>
    </source>
</reference>
<dbReference type="SMART" id="SM00829">
    <property type="entry name" value="PKS_ER"/>
    <property type="match status" value="1"/>
</dbReference>
<evidence type="ECO:0000313" key="5">
    <source>
        <dbReference type="Proteomes" id="UP001494588"/>
    </source>
</evidence>
<organism evidence="4 5">
    <name type="scientific">Paraburkholderia sabiae</name>
    <dbReference type="NCBI Taxonomy" id="273251"/>
    <lineage>
        <taxon>Bacteria</taxon>
        <taxon>Pseudomonadati</taxon>
        <taxon>Pseudomonadota</taxon>
        <taxon>Betaproteobacteria</taxon>
        <taxon>Burkholderiales</taxon>
        <taxon>Burkholderiaceae</taxon>
        <taxon>Paraburkholderia</taxon>
    </lineage>
</organism>
<dbReference type="PANTHER" id="PTHR48106">
    <property type="entry name" value="QUINONE OXIDOREDUCTASE PIG3-RELATED"/>
    <property type="match status" value="1"/>
</dbReference>
<evidence type="ECO:0000259" key="3">
    <source>
        <dbReference type="SMART" id="SM00829"/>
    </source>
</evidence>
<evidence type="ECO:0000256" key="2">
    <source>
        <dbReference type="ARBA" id="ARBA00023002"/>
    </source>
</evidence>
<name>A0ABU9QB94_9BURK</name>
<dbReference type="RefSeq" id="WP_201650415.1">
    <property type="nucleotide sequence ID" value="NZ_CAJHCS010000008.1"/>
</dbReference>
<comment type="caution">
    <text evidence="4">The sequence shown here is derived from an EMBL/GenBank/DDBJ whole genome shotgun (WGS) entry which is preliminary data.</text>
</comment>
<evidence type="ECO:0000256" key="1">
    <source>
        <dbReference type="ARBA" id="ARBA00022857"/>
    </source>
</evidence>
<proteinExistence type="predicted"/>
<evidence type="ECO:0000313" key="4">
    <source>
        <dbReference type="EMBL" id="MEM5286613.1"/>
    </source>
</evidence>
<keyword evidence="1" id="KW-0521">NADP</keyword>
<dbReference type="Proteomes" id="UP001494588">
    <property type="component" value="Unassembled WGS sequence"/>
</dbReference>
<dbReference type="EMBL" id="JAZHGC010000009">
    <property type="protein sequence ID" value="MEM5286613.1"/>
    <property type="molecule type" value="Genomic_DNA"/>
</dbReference>
<dbReference type="CDD" id="cd08291">
    <property type="entry name" value="ETR_like_1"/>
    <property type="match status" value="1"/>
</dbReference>
<dbReference type="Gene3D" id="3.90.180.10">
    <property type="entry name" value="Medium-chain alcohol dehydrogenases, catalytic domain"/>
    <property type="match status" value="1"/>
</dbReference>
<sequence length="389" mass="41622">MNTTSTGSPDHTRDEPPLKGLELRSCITRDGNLNLSLIEFDVAPPAHDEVIVRIEAAPLNPSDIGLLLGPADLDSVTATGSGRDRTLTAKIPPAAMDALALRLDASLPVGNEGADVVVRAGTGAADLLGKTVSVAGGGMYTQYRRLPKHQCMVLNEGVSPAEGAAAYINPLTALGMVETMRREGHHALVHTAAASNLGRMLVKICQKEQIPLVNVVRSDAQLAALKELGAKYVLNSESPAFDADLTDALAETKATLCFDALTGGPLAGRILVAMEKALARGLPTYSRYGSSTHKQVYMYGSLDSRPIEVPRVGMAWGIGGWLLFYFLDKIGPQATQALRDQVNAELRTTFRSEFKTEISLSDILSPDVLREYTKRSTGSKFLINPTRDA</sequence>
<dbReference type="InterPro" id="IPR011032">
    <property type="entry name" value="GroES-like_sf"/>
</dbReference>
<protein>
    <submittedName>
        <fullName evidence="4">Zinc-binding dehydrogenase</fullName>
    </submittedName>
</protein>
<dbReference type="Gene3D" id="3.40.50.720">
    <property type="entry name" value="NAD(P)-binding Rossmann-like Domain"/>
    <property type="match status" value="1"/>
</dbReference>
<gene>
    <name evidence="4" type="ORF">V4C55_12900</name>
</gene>